<accession>A0A7X0JR96</accession>
<dbReference type="Pfam" id="PF13835">
    <property type="entry name" value="DUF4194"/>
    <property type="match status" value="1"/>
</dbReference>
<dbReference type="InParanoid" id="A0A7X0JR96"/>
<dbReference type="AlphaFoldDB" id="A0A7X0JR96"/>
<protein>
    <recommendedName>
        <fullName evidence="4">DUF4194 domain-containing protein</fullName>
    </recommendedName>
</protein>
<keyword evidence="3" id="KW-1185">Reference proteome</keyword>
<dbReference type="Proteomes" id="UP000528457">
    <property type="component" value="Unassembled WGS sequence"/>
</dbReference>
<dbReference type="InterPro" id="IPR025449">
    <property type="entry name" value="JetB"/>
</dbReference>
<reference evidence="2 3" key="1">
    <citation type="submission" date="2020-08" db="EMBL/GenBank/DDBJ databases">
        <title>Genomic Encyclopedia of Type Strains, Phase IV (KMG-IV): sequencing the most valuable type-strain genomes for metagenomic binning, comparative biology and taxonomic classification.</title>
        <authorList>
            <person name="Goeker M."/>
        </authorList>
    </citation>
    <scope>NUCLEOTIDE SEQUENCE [LARGE SCALE GENOMIC DNA]</scope>
    <source>
        <strain evidence="2 3">DSM 22368</strain>
    </source>
</reference>
<organism evidence="2 3">
    <name type="scientific">Pseudoteredinibacter isoporae</name>
    <dbReference type="NCBI Taxonomy" id="570281"/>
    <lineage>
        <taxon>Bacteria</taxon>
        <taxon>Pseudomonadati</taxon>
        <taxon>Pseudomonadota</taxon>
        <taxon>Gammaproteobacteria</taxon>
        <taxon>Cellvibrionales</taxon>
        <taxon>Cellvibrionaceae</taxon>
        <taxon>Pseudoteredinibacter</taxon>
    </lineage>
</organism>
<comment type="caution">
    <text evidence="2">The sequence shown here is derived from an EMBL/GenBank/DDBJ whole genome shotgun (WGS) entry which is preliminary data.</text>
</comment>
<evidence type="ECO:0000313" key="2">
    <source>
        <dbReference type="EMBL" id="MBB6520334.1"/>
    </source>
</evidence>
<gene>
    <name evidence="2" type="ORF">HNR48_000612</name>
</gene>
<dbReference type="EMBL" id="JACHHT010000001">
    <property type="protein sequence ID" value="MBB6520334.1"/>
    <property type="molecule type" value="Genomic_DNA"/>
</dbReference>
<evidence type="ECO:0000256" key="1">
    <source>
        <dbReference type="SAM" id="MobiDB-lite"/>
    </source>
</evidence>
<name>A0A7X0JR96_9GAMM</name>
<sequence length="228" mass="26267">MFSQMLQQALNEKAIRPEDFSELMIRLLDYGIINRDESQVEANLYDRYLQCQDLVDDYLSIIGVRIEHDEQFCFVRLYPPGASAPNLQDAEHSPFNQGFRHRPNQMEMALILVLRVEYEKSLREGLVDDKGCVLISMEEIAISLNNLLKRKLPEGLQERKQLFRNLRQLRIIRFNSDSSSEEAENWISIQPGISSLVSHDVLAQLDPESQQSEAAQLNERSETEGGRA</sequence>
<proteinExistence type="predicted"/>
<feature type="region of interest" description="Disordered" evidence="1">
    <location>
        <begin position="208"/>
        <end position="228"/>
    </location>
</feature>
<evidence type="ECO:0008006" key="4">
    <source>
        <dbReference type="Google" id="ProtNLM"/>
    </source>
</evidence>
<feature type="compositionally biased region" description="Basic and acidic residues" evidence="1">
    <location>
        <begin position="219"/>
        <end position="228"/>
    </location>
</feature>
<dbReference type="RefSeq" id="WP_166851575.1">
    <property type="nucleotide sequence ID" value="NZ_JAAONY010000001.1"/>
</dbReference>
<evidence type="ECO:0000313" key="3">
    <source>
        <dbReference type="Proteomes" id="UP000528457"/>
    </source>
</evidence>